<dbReference type="InterPro" id="IPR044861">
    <property type="entry name" value="IPNS-like_FE2OG_OXY"/>
</dbReference>
<evidence type="ECO:0000256" key="5">
    <source>
        <dbReference type="RuleBase" id="RU003682"/>
    </source>
</evidence>
<dbReference type="PRINTS" id="PR00682">
    <property type="entry name" value="IPNSYNTHASE"/>
</dbReference>
<dbReference type="InterPro" id="IPR005123">
    <property type="entry name" value="Oxoglu/Fe-dep_dioxygenase_dom"/>
</dbReference>
<keyword evidence="4 5" id="KW-0408">Iron</keyword>
<accession>A0A9P7UK23</accession>
<evidence type="ECO:0000259" key="6">
    <source>
        <dbReference type="PROSITE" id="PS51471"/>
    </source>
</evidence>
<dbReference type="InterPro" id="IPR026992">
    <property type="entry name" value="DIOX_N"/>
</dbReference>
<dbReference type="GO" id="GO:0016491">
    <property type="term" value="F:oxidoreductase activity"/>
    <property type="evidence" value="ECO:0007669"/>
    <property type="project" value="UniProtKB-KW"/>
</dbReference>
<dbReference type="SUPFAM" id="SSF51197">
    <property type="entry name" value="Clavaminate synthase-like"/>
    <property type="match status" value="1"/>
</dbReference>
<dbReference type="PANTHER" id="PTHR47990">
    <property type="entry name" value="2-OXOGLUTARATE (2OG) AND FE(II)-DEPENDENT OXYGENASE SUPERFAMILY PROTEIN-RELATED"/>
    <property type="match status" value="1"/>
</dbReference>
<dbReference type="Gene3D" id="2.60.120.330">
    <property type="entry name" value="B-lactam Antibiotic, Isopenicillin N Synthase, Chain"/>
    <property type="match status" value="1"/>
</dbReference>
<evidence type="ECO:0000256" key="3">
    <source>
        <dbReference type="ARBA" id="ARBA00023002"/>
    </source>
</evidence>
<reference evidence="7" key="1">
    <citation type="submission" date="2021-05" db="EMBL/GenBank/DDBJ databases">
        <title>Comparative genomics of three Colletotrichum scovillei strains and genetic complementation revealed genes involved fungal growth and virulence on chili pepper.</title>
        <authorList>
            <person name="Hsieh D.-K."/>
            <person name="Chuang S.-C."/>
            <person name="Chen C.-Y."/>
            <person name="Chao Y.-T."/>
            <person name="Lu M.-Y.J."/>
            <person name="Lee M.-H."/>
            <person name="Shih M.-C."/>
        </authorList>
    </citation>
    <scope>NUCLEOTIDE SEQUENCE</scope>
    <source>
        <strain evidence="7">Coll-153</strain>
    </source>
</reference>
<evidence type="ECO:0000313" key="7">
    <source>
        <dbReference type="EMBL" id="KAG7057338.1"/>
    </source>
</evidence>
<dbReference type="InterPro" id="IPR050231">
    <property type="entry name" value="Iron_ascorbate_oxido_reductase"/>
</dbReference>
<dbReference type="Pfam" id="PF03171">
    <property type="entry name" value="2OG-FeII_Oxy"/>
    <property type="match status" value="1"/>
</dbReference>
<dbReference type="InterPro" id="IPR027443">
    <property type="entry name" value="IPNS-like_sf"/>
</dbReference>
<keyword evidence="2 5" id="KW-0479">Metal-binding</keyword>
<dbReference type="GO" id="GO:0046872">
    <property type="term" value="F:metal ion binding"/>
    <property type="evidence" value="ECO:0007669"/>
    <property type="project" value="UniProtKB-KW"/>
</dbReference>
<organism evidence="7 8">
    <name type="scientific">Colletotrichum scovillei</name>
    <dbReference type="NCBI Taxonomy" id="1209932"/>
    <lineage>
        <taxon>Eukaryota</taxon>
        <taxon>Fungi</taxon>
        <taxon>Dikarya</taxon>
        <taxon>Ascomycota</taxon>
        <taxon>Pezizomycotina</taxon>
        <taxon>Sordariomycetes</taxon>
        <taxon>Hypocreomycetidae</taxon>
        <taxon>Glomerellales</taxon>
        <taxon>Glomerellaceae</taxon>
        <taxon>Colletotrichum</taxon>
        <taxon>Colletotrichum acutatum species complex</taxon>
    </lineage>
</organism>
<dbReference type="Proteomes" id="UP000699042">
    <property type="component" value="Unassembled WGS sequence"/>
</dbReference>
<feature type="domain" description="Fe2OG dioxygenase" evidence="6">
    <location>
        <begin position="237"/>
        <end position="341"/>
    </location>
</feature>
<evidence type="ECO:0000256" key="1">
    <source>
        <dbReference type="ARBA" id="ARBA00008056"/>
    </source>
</evidence>
<evidence type="ECO:0000256" key="4">
    <source>
        <dbReference type="ARBA" id="ARBA00023004"/>
    </source>
</evidence>
<name>A0A9P7UK23_9PEZI</name>
<dbReference type="FunFam" id="2.60.120.330:FF:000006">
    <property type="entry name" value="2-oxoglutarate-Fe(II) type oxidoreductase hxnY"/>
    <property type="match status" value="1"/>
</dbReference>
<dbReference type="Pfam" id="PF14226">
    <property type="entry name" value="DIOX_N"/>
    <property type="match status" value="1"/>
</dbReference>
<keyword evidence="3 5" id="KW-0560">Oxidoreductase</keyword>
<gene>
    <name evidence="7" type="ORF">JMJ77_004727</name>
</gene>
<sequence>MKQLQLYQQRSVATELSDTLETLETSTHKLAISQHHSIRSRYFQRRYHLPSGNTPQSNMAALEIPIIDFSGFYSEDPLQKQKVVDQVRDSCLYNGFFQIVGHSVPLAQQKAAMGGAKKFFAMPLEEKQKVAKENTTWNRGYEMLRSQILEEGTQPELKEGFYIGAEIPEDHPYFINKKLNSGPNQWPEGLGSDLQSFRDSSMEYYSSALKLASDLMRVIALSLDLEESYFSKFMDGAVATMRLLHYPSQPKDADEKLTRGIGAHTDFGAITMLLQDEVDGLQVWDKKNETWIDVPPTEGAFVVNLGNLMARWTNELYKSNIHRVINKSGQERYSIPVFVSGNPDYLVECIPTCKSATQPAKFGPVTVEQAVSASYAESYGRAQLYKQGLEQATANKVKAQEAQPARIAVA</sequence>
<comment type="caution">
    <text evidence="7">The sequence shown here is derived from an EMBL/GenBank/DDBJ whole genome shotgun (WGS) entry which is preliminary data.</text>
</comment>
<dbReference type="AlphaFoldDB" id="A0A9P7UK23"/>
<keyword evidence="8" id="KW-1185">Reference proteome</keyword>
<dbReference type="PROSITE" id="PS51471">
    <property type="entry name" value="FE2OG_OXY"/>
    <property type="match status" value="1"/>
</dbReference>
<evidence type="ECO:0000256" key="2">
    <source>
        <dbReference type="ARBA" id="ARBA00022723"/>
    </source>
</evidence>
<dbReference type="GO" id="GO:0044283">
    <property type="term" value="P:small molecule biosynthetic process"/>
    <property type="evidence" value="ECO:0007669"/>
    <property type="project" value="UniProtKB-ARBA"/>
</dbReference>
<evidence type="ECO:0000313" key="8">
    <source>
        <dbReference type="Proteomes" id="UP000699042"/>
    </source>
</evidence>
<protein>
    <recommendedName>
        <fullName evidence="6">Fe2OG dioxygenase domain-containing protein</fullName>
    </recommendedName>
</protein>
<dbReference type="EMBL" id="JAESDN010000001">
    <property type="protein sequence ID" value="KAG7057338.1"/>
    <property type="molecule type" value="Genomic_DNA"/>
</dbReference>
<proteinExistence type="inferred from homology"/>
<comment type="similarity">
    <text evidence="1 5">Belongs to the iron/ascorbate-dependent oxidoreductase family.</text>
</comment>